<accession>A0AAU7DHQ1</accession>
<dbReference type="Pfam" id="PF10754">
    <property type="entry name" value="DUF2569"/>
    <property type="match status" value="1"/>
</dbReference>
<keyword evidence="1" id="KW-0472">Membrane</keyword>
<sequence length="195" mass="21580">MPTQCKLCGLHIPDGVQSCMMCGNKNLAVVAAGETITPSLPGVKSLAGPGQAALSKWLWVVAISLVVAPILRVMSIITFEIPTLFSDQIQANTQRHPGLPEFLYFEIGVNILLVASAIVLNFLFYARSRRFPIWMVSYVSVTVLFRVATTSVINSMFPDKDMTRIYVELVRMLIWAGALIPYLLTSSDVKKRFVN</sequence>
<dbReference type="EMBL" id="CP121196">
    <property type="protein sequence ID" value="XBH16845.1"/>
    <property type="molecule type" value="Genomic_DNA"/>
</dbReference>
<keyword evidence="1" id="KW-0812">Transmembrane</keyword>
<gene>
    <name evidence="2" type="ORF">P8935_19995</name>
</gene>
<dbReference type="InterPro" id="IPR019690">
    <property type="entry name" value="DUF2569"/>
</dbReference>
<feature type="transmembrane region" description="Helical" evidence="1">
    <location>
        <begin position="131"/>
        <end position="153"/>
    </location>
</feature>
<dbReference type="AlphaFoldDB" id="A0AAU7DHQ1"/>
<feature type="transmembrane region" description="Helical" evidence="1">
    <location>
        <begin position="165"/>
        <end position="184"/>
    </location>
</feature>
<dbReference type="RefSeq" id="WP_348262073.1">
    <property type="nucleotide sequence ID" value="NZ_CP121196.1"/>
</dbReference>
<name>A0AAU7DHQ1_9BACT</name>
<feature type="transmembrane region" description="Helical" evidence="1">
    <location>
        <begin position="102"/>
        <end position="125"/>
    </location>
</feature>
<evidence type="ECO:0000313" key="2">
    <source>
        <dbReference type="EMBL" id="XBH16845.1"/>
    </source>
</evidence>
<feature type="transmembrane region" description="Helical" evidence="1">
    <location>
        <begin position="57"/>
        <end position="81"/>
    </location>
</feature>
<reference evidence="2" key="1">
    <citation type="submission" date="2023-03" db="EMBL/GenBank/DDBJ databases">
        <title>Edaphobacter sp.</title>
        <authorList>
            <person name="Huber K.J."/>
            <person name="Papendorf J."/>
            <person name="Pilke C."/>
            <person name="Bunk B."/>
            <person name="Sproeer C."/>
            <person name="Pester M."/>
        </authorList>
    </citation>
    <scope>NUCLEOTIDE SEQUENCE</scope>
    <source>
        <strain evidence="2">DSM 110680</strain>
    </source>
</reference>
<keyword evidence="1" id="KW-1133">Transmembrane helix</keyword>
<organism evidence="2">
    <name type="scientific">Telmatobacter sp. DSM 110680</name>
    <dbReference type="NCBI Taxonomy" id="3036704"/>
    <lineage>
        <taxon>Bacteria</taxon>
        <taxon>Pseudomonadati</taxon>
        <taxon>Acidobacteriota</taxon>
        <taxon>Terriglobia</taxon>
        <taxon>Terriglobales</taxon>
        <taxon>Acidobacteriaceae</taxon>
        <taxon>Telmatobacter</taxon>
    </lineage>
</organism>
<proteinExistence type="predicted"/>
<evidence type="ECO:0000256" key="1">
    <source>
        <dbReference type="SAM" id="Phobius"/>
    </source>
</evidence>
<protein>
    <submittedName>
        <fullName evidence="2">DUF2569 family protein</fullName>
    </submittedName>
</protein>